<evidence type="ECO:0000313" key="2">
    <source>
        <dbReference type="EMBL" id="KAF4732609.1"/>
    </source>
</evidence>
<gene>
    <name evidence="2" type="ORF">FOZ62_009484</name>
</gene>
<proteinExistence type="predicted"/>
<evidence type="ECO:0000256" key="1">
    <source>
        <dbReference type="SAM" id="MobiDB-lite"/>
    </source>
</evidence>
<dbReference type="InterPro" id="IPR043502">
    <property type="entry name" value="DNA/RNA_pol_sf"/>
</dbReference>
<evidence type="ECO:0000313" key="3">
    <source>
        <dbReference type="Proteomes" id="UP000574390"/>
    </source>
</evidence>
<comment type="caution">
    <text evidence="2">The sequence shown here is derived from an EMBL/GenBank/DDBJ whole genome shotgun (WGS) entry which is preliminary data.</text>
</comment>
<protein>
    <submittedName>
        <fullName evidence="2">Uncharacterized protein</fullName>
    </submittedName>
</protein>
<dbReference type="SUPFAM" id="SSF56672">
    <property type="entry name" value="DNA/RNA polymerases"/>
    <property type="match status" value="1"/>
</dbReference>
<reference evidence="2 3" key="1">
    <citation type="submission" date="2020-04" db="EMBL/GenBank/DDBJ databases">
        <title>Perkinsus olseni comparative genomics.</title>
        <authorList>
            <person name="Bogema D.R."/>
        </authorList>
    </citation>
    <scope>NUCLEOTIDE SEQUENCE [LARGE SCALE GENOMIC DNA]</scope>
    <source>
        <strain evidence="2">ATCC PRA-205</strain>
    </source>
</reference>
<accession>A0A7J6SI01</accession>
<organism evidence="2 3">
    <name type="scientific">Perkinsus olseni</name>
    <name type="common">Perkinsus atlanticus</name>
    <dbReference type="NCBI Taxonomy" id="32597"/>
    <lineage>
        <taxon>Eukaryota</taxon>
        <taxon>Sar</taxon>
        <taxon>Alveolata</taxon>
        <taxon>Perkinsozoa</taxon>
        <taxon>Perkinsea</taxon>
        <taxon>Perkinsida</taxon>
        <taxon>Perkinsidae</taxon>
        <taxon>Perkinsus</taxon>
    </lineage>
</organism>
<dbReference type="EMBL" id="JABANM010014452">
    <property type="protein sequence ID" value="KAF4732609.1"/>
    <property type="molecule type" value="Genomic_DNA"/>
</dbReference>
<dbReference type="Proteomes" id="UP000574390">
    <property type="component" value="Unassembled WGS sequence"/>
</dbReference>
<feature type="compositionally biased region" description="Polar residues" evidence="1">
    <location>
        <begin position="74"/>
        <end position="89"/>
    </location>
</feature>
<feature type="region of interest" description="Disordered" evidence="1">
    <location>
        <begin position="72"/>
        <end position="105"/>
    </location>
</feature>
<feature type="non-terminal residue" evidence="2">
    <location>
        <position position="1232"/>
    </location>
</feature>
<name>A0A7J6SI01_PEROL</name>
<sequence length="1232" mass="134902">MINASRPVDSLLSGDSEVHPVDSAMINASRPVDSLLSGDSEVRPVDSAMINASRSVDSLLSGDSEVRPVDSAMINASGSRPVDSVQSGDSEVRPVDSVPSGDSGAGDSLLLPATTTCTADFDVVQPVQILPEVTIDALFDDIPVRCVVDSAAGHSYVASCDVGALRTASLRLDHSSNVKVANGSVVTVNHCLLGRLTLLDCVSRRPVCSDHIEVRVLPSPSSLGHGERPTILLGRDLMDKLSIVVQARRCSRAGHVLYDYPVTVDELCSLLIDDDRVLRLAADGVGKPVDASSGANEFVLLPVSTEGQKKAECYCRSLQVREPFADDQRGFYSTLVPLGPSSERFPLHQTHQWQICCPAPKEIRRGHSYAEKMYGQLSTDRLAQYTALVDQYLQRRHWTPMAGDAGIGAAEVFMVGGVGTSVKGRLVCDFRGLNQALPKSSSSASFLPVVMAALRLSRPHAVVCADMHSAFYMLHLCDHEGCLNKLQLRCGDGRSFESSRVCFGAGFGPESLDRSLGRQRRQFLRDPPVRMRRSGLAQWVDDFIFFFGLMDLINIFTILSVFLRFVGLCGFVAALKKFAILVADAARPEFQALQDLIRPQATTLGVTLSYHSSPVATLSLACDRNDRLQAARSILSQEQWCKTEIYAAAGGIGHDPVGLHGDVKPYCDATRRLFGGAFSKVSWGKPLVKAVFTEDQWLAWTTLRERLLSHVEEHLACGCDHTIAVSDGPVEKMVLRTDASQSGGGVYIFTLGSDNREVDIIRDAFCFTKTQQHYHSNRRELLCLYRGVCWIRRILSQMKDTSYGRTASSTTSITGETGLPTVVIQSDNSCSARWCLSSGSTLKVTAVERAAIVRLAAALGHELAEIKALGSNYVVEHLSGTCNETADKLSRALDIVIKGRSPLTLNALLNRCLGNGVSETHDDVFNLAEFLHSQVSHDLCLEPCGPDCPQTGAPTLPEAPSVVSEDCLRLVQEVAPSAAALVCEGDYVSRCWELSGVRAGEDRCQVISPVPSDQRLGSFISDTLRLCWGMNQCCSLVAVYRWCWRVWFIQAKARKLPGRRRRACTLDYPDFPVLWDHEDLRHLLRADQATNPHIDTLPVADEKGTGPYFRLDDLVYFRSNSSNGTVVYRAVVSNSLRDFILRDIHRTYSHCGVLGMCSRFIEAFFCRALRSSAVQVRRLCPCCARLDARFSWSVPVGGPFFNVRSLLESPDYVSYSVVGIDFMTLAPGIKVL</sequence>
<dbReference type="AlphaFoldDB" id="A0A7J6SI01"/>